<sequence>MRNLFRIAVFICLTAMLCSCASVSMVDTWRNPSLRGEGIRKVLVVGFSPKQSSRVVYEDTLVSELSSHGVEGVASYSVNQGNALPDWYALDRAVRRVGAQAVLTVQTIKVERQTTVQPSAVATPYPGYWYPPAFPDWDFPGYYRSMAAYGPTYVTTYDIATMQVNLFDARSDKLLWAGTIEATEPEKVTRVGKELASKVVKALRKEGVF</sequence>
<comment type="caution">
    <text evidence="3">The sequence shown here is derived from an EMBL/GenBank/DDBJ whole genome shotgun (WGS) entry which is preliminary data.</text>
</comment>
<evidence type="ECO:0000313" key="3">
    <source>
        <dbReference type="EMBL" id="TGU72510.1"/>
    </source>
</evidence>
<feature type="chain" id="PRO_5021004818" evidence="1">
    <location>
        <begin position="22"/>
        <end position="209"/>
    </location>
</feature>
<organism evidence="3 4">
    <name type="scientific">Geomonas terrae</name>
    <dbReference type="NCBI Taxonomy" id="2562681"/>
    <lineage>
        <taxon>Bacteria</taxon>
        <taxon>Pseudomonadati</taxon>
        <taxon>Thermodesulfobacteriota</taxon>
        <taxon>Desulfuromonadia</taxon>
        <taxon>Geobacterales</taxon>
        <taxon>Geobacteraceae</taxon>
        <taxon>Geomonas</taxon>
    </lineage>
</organism>
<dbReference type="InterPro" id="IPR025411">
    <property type="entry name" value="DUF4136"/>
</dbReference>
<reference evidence="3 4" key="1">
    <citation type="submission" date="2019-04" db="EMBL/GenBank/DDBJ databases">
        <title>Geobacter oryzae sp. nov., ferric-reducing bacteria isolated from paddy soil.</title>
        <authorList>
            <person name="Xu Z."/>
            <person name="Masuda Y."/>
            <person name="Itoh H."/>
            <person name="Senoo K."/>
        </authorList>
    </citation>
    <scope>NUCLEOTIDE SEQUENCE [LARGE SCALE GENOMIC DNA]</scope>
    <source>
        <strain evidence="3 4">Red111</strain>
    </source>
</reference>
<evidence type="ECO:0000259" key="2">
    <source>
        <dbReference type="Pfam" id="PF13590"/>
    </source>
</evidence>
<evidence type="ECO:0000256" key="1">
    <source>
        <dbReference type="SAM" id="SignalP"/>
    </source>
</evidence>
<feature type="signal peptide" evidence="1">
    <location>
        <begin position="1"/>
        <end position="21"/>
    </location>
</feature>
<dbReference type="Gene3D" id="3.30.160.670">
    <property type="match status" value="1"/>
</dbReference>
<dbReference type="Pfam" id="PF13590">
    <property type="entry name" value="DUF4136"/>
    <property type="match status" value="1"/>
</dbReference>
<gene>
    <name evidence="3" type="ORF">E4633_09410</name>
</gene>
<keyword evidence="4" id="KW-1185">Reference proteome</keyword>
<keyword evidence="1" id="KW-0732">Signal</keyword>
<protein>
    <submittedName>
        <fullName evidence="3">DUF4136 domain-containing protein</fullName>
    </submittedName>
</protein>
<accession>A0A4S1CHC5</accession>
<dbReference type="EMBL" id="SRSC01000002">
    <property type="protein sequence ID" value="TGU72510.1"/>
    <property type="molecule type" value="Genomic_DNA"/>
</dbReference>
<name>A0A4S1CHC5_9BACT</name>
<dbReference type="Proteomes" id="UP000306416">
    <property type="component" value="Unassembled WGS sequence"/>
</dbReference>
<feature type="domain" description="DUF4136" evidence="2">
    <location>
        <begin position="100"/>
        <end position="203"/>
    </location>
</feature>
<dbReference type="PROSITE" id="PS51257">
    <property type="entry name" value="PROKAR_LIPOPROTEIN"/>
    <property type="match status" value="1"/>
</dbReference>
<evidence type="ECO:0000313" key="4">
    <source>
        <dbReference type="Proteomes" id="UP000306416"/>
    </source>
</evidence>
<proteinExistence type="predicted"/>
<dbReference type="AlphaFoldDB" id="A0A4S1CHC5"/>
<dbReference type="RefSeq" id="WP_135869987.1">
    <property type="nucleotide sequence ID" value="NZ_SRSC01000002.1"/>
</dbReference>